<keyword evidence="7" id="KW-1185">Reference proteome</keyword>
<evidence type="ECO:0000313" key="6">
    <source>
        <dbReference type="EMBL" id="KAK4216929.1"/>
    </source>
</evidence>
<dbReference type="HAMAP" id="MF_00545">
    <property type="entry name" value="Ribosomal_eS24"/>
    <property type="match status" value="1"/>
</dbReference>
<comment type="similarity">
    <text evidence="1 4">Belongs to the eukaryotic ribosomal protein eS24 family.</text>
</comment>
<dbReference type="InterPro" id="IPR012678">
    <property type="entry name" value="Ribosomal_uL23/eL15/eS24_sf"/>
</dbReference>
<comment type="caution">
    <text evidence="6">The sequence shown here is derived from an EMBL/GenBank/DDBJ whole genome shotgun (WGS) entry which is preliminary data.</text>
</comment>
<dbReference type="PROSITE" id="PS00529">
    <property type="entry name" value="RIBOSOMAL_S24E"/>
    <property type="match status" value="1"/>
</dbReference>
<dbReference type="GO" id="GO:1990904">
    <property type="term" value="C:ribonucleoprotein complex"/>
    <property type="evidence" value="ECO:0007669"/>
    <property type="project" value="UniProtKB-KW"/>
</dbReference>
<dbReference type="InterPro" id="IPR053709">
    <property type="entry name" value="eRP_eS24_sf"/>
</dbReference>
<dbReference type="PANTHER" id="PTHR10496">
    <property type="entry name" value="40S RIBOSOMAL PROTEIN S24"/>
    <property type="match status" value="1"/>
</dbReference>
<dbReference type="GO" id="GO:0005840">
    <property type="term" value="C:ribosome"/>
    <property type="evidence" value="ECO:0007669"/>
    <property type="project" value="UniProtKB-KW"/>
</dbReference>
<dbReference type="FunFam" id="3.30.70.3370:FF:000001">
    <property type="entry name" value="40S ribosomal protein S24"/>
    <property type="match status" value="1"/>
</dbReference>
<reference evidence="6" key="1">
    <citation type="journal article" date="2023" name="Mol. Phylogenet. Evol.">
        <title>Genome-scale phylogeny and comparative genomics of the fungal order Sordariales.</title>
        <authorList>
            <person name="Hensen N."/>
            <person name="Bonometti L."/>
            <person name="Westerberg I."/>
            <person name="Brannstrom I.O."/>
            <person name="Guillou S."/>
            <person name="Cros-Aarteil S."/>
            <person name="Calhoun S."/>
            <person name="Haridas S."/>
            <person name="Kuo A."/>
            <person name="Mondo S."/>
            <person name="Pangilinan J."/>
            <person name="Riley R."/>
            <person name="LaButti K."/>
            <person name="Andreopoulos B."/>
            <person name="Lipzen A."/>
            <person name="Chen C."/>
            <person name="Yan M."/>
            <person name="Daum C."/>
            <person name="Ng V."/>
            <person name="Clum A."/>
            <person name="Steindorff A."/>
            <person name="Ohm R.A."/>
            <person name="Martin F."/>
            <person name="Silar P."/>
            <person name="Natvig D.O."/>
            <person name="Lalanne C."/>
            <person name="Gautier V."/>
            <person name="Ament-Velasquez S.L."/>
            <person name="Kruys A."/>
            <person name="Hutchinson M.I."/>
            <person name="Powell A.J."/>
            <person name="Barry K."/>
            <person name="Miller A.N."/>
            <person name="Grigoriev I.V."/>
            <person name="Debuchy R."/>
            <person name="Gladieux P."/>
            <person name="Hiltunen Thoren M."/>
            <person name="Johannesson H."/>
        </authorList>
    </citation>
    <scope>NUCLEOTIDE SEQUENCE</scope>
    <source>
        <strain evidence="6">PSN293</strain>
    </source>
</reference>
<dbReference type="EMBL" id="MU858064">
    <property type="protein sequence ID" value="KAK4216929.1"/>
    <property type="molecule type" value="Genomic_DNA"/>
</dbReference>
<accession>A0AAN6YD77</accession>
<dbReference type="GO" id="GO:0032259">
    <property type="term" value="P:methylation"/>
    <property type="evidence" value="ECO:0007669"/>
    <property type="project" value="UniProtKB-KW"/>
</dbReference>
<evidence type="ECO:0000256" key="4">
    <source>
        <dbReference type="RuleBase" id="RU004383"/>
    </source>
</evidence>
<proteinExistence type="inferred from homology"/>
<evidence type="ECO:0000256" key="1">
    <source>
        <dbReference type="ARBA" id="ARBA00009680"/>
    </source>
</evidence>
<evidence type="ECO:0000256" key="3">
    <source>
        <dbReference type="ARBA" id="ARBA00023274"/>
    </source>
</evidence>
<keyword evidence="6" id="KW-0808">Transferase</keyword>
<dbReference type="GO" id="GO:0003735">
    <property type="term" value="F:structural constituent of ribosome"/>
    <property type="evidence" value="ECO:0007669"/>
    <property type="project" value="InterPro"/>
</dbReference>
<organism evidence="6 7">
    <name type="scientific">Rhypophila decipiens</name>
    <dbReference type="NCBI Taxonomy" id="261697"/>
    <lineage>
        <taxon>Eukaryota</taxon>
        <taxon>Fungi</taxon>
        <taxon>Dikarya</taxon>
        <taxon>Ascomycota</taxon>
        <taxon>Pezizomycotina</taxon>
        <taxon>Sordariomycetes</taxon>
        <taxon>Sordariomycetidae</taxon>
        <taxon>Sordariales</taxon>
        <taxon>Naviculisporaceae</taxon>
        <taxon>Rhypophila</taxon>
    </lineage>
</organism>
<dbReference type="AlphaFoldDB" id="A0AAN6YD77"/>
<dbReference type="SUPFAM" id="SSF53335">
    <property type="entry name" value="S-adenosyl-L-methionine-dependent methyltransferases"/>
    <property type="match status" value="1"/>
</dbReference>
<dbReference type="GO" id="GO:0006412">
    <property type="term" value="P:translation"/>
    <property type="evidence" value="ECO:0007669"/>
    <property type="project" value="InterPro"/>
</dbReference>
<evidence type="ECO:0000256" key="2">
    <source>
        <dbReference type="ARBA" id="ARBA00022980"/>
    </source>
</evidence>
<dbReference type="Pfam" id="PF01282">
    <property type="entry name" value="Ribosomal_S24e"/>
    <property type="match status" value="1"/>
</dbReference>
<dbReference type="GO" id="GO:0008757">
    <property type="term" value="F:S-adenosylmethionine-dependent methyltransferase activity"/>
    <property type="evidence" value="ECO:0007669"/>
    <property type="project" value="UniProtKB-ARBA"/>
</dbReference>
<dbReference type="Pfam" id="PF10294">
    <property type="entry name" value="Methyltransf_16"/>
    <property type="match status" value="1"/>
</dbReference>
<dbReference type="Gene3D" id="3.40.50.150">
    <property type="entry name" value="Vaccinia Virus protein VP39"/>
    <property type="match status" value="1"/>
</dbReference>
<dbReference type="InterPro" id="IPR029063">
    <property type="entry name" value="SAM-dependent_MTases_sf"/>
</dbReference>
<dbReference type="InterPro" id="IPR019410">
    <property type="entry name" value="Methyltransf_16"/>
</dbReference>
<keyword evidence="3" id="KW-0687">Ribonucleoprotein</keyword>
<feature type="compositionally biased region" description="Basic residues" evidence="5">
    <location>
        <begin position="430"/>
        <end position="442"/>
    </location>
</feature>
<keyword evidence="6" id="KW-0489">Methyltransferase</keyword>
<dbReference type="InterPro" id="IPR001976">
    <property type="entry name" value="Ribosomal_eS24"/>
</dbReference>
<protein>
    <recommendedName>
        <fullName evidence="4">40S ribosomal protein S24</fullName>
    </recommendedName>
</protein>
<gene>
    <name evidence="6" type="ORF">QBC37DRAFT_438521</name>
</gene>
<dbReference type="InterPro" id="IPR018098">
    <property type="entry name" value="Ribosomal_eS24_CS"/>
</dbReference>
<sequence>MSENVQHAKRISSQKQISRFCRQYLQLESILDYPDNEALIEETTQNTLHARLFSGDQPIPPRYQLRVLKELVARIESSITDWDEHGISDSLMDTLSSLLATPLPPEISAAQQKSRVTYHLSLLEDDDKDENDTEANITLLESRSLISAAGTTGLRTWEAALHLGQYLCANPSIINGKRILELGAGTGYLGILCAKYLAAEHVVVSDGSDDVINNLPDSLFLNGLQQGGEGTSTSTHSKITPMQLIWGHALVGTEEDKWNGGRKVDVVLGADITYDASIIPALVGTLEDLVELYPDVKVLIGATERNRETFESFLTVCEKKATMADSDAPVTLRTRKFIRNPLLGRKQMVVDILHPGRANISKDDLREKLAGMYKSNKEQINVFGLRTQFGGGKTTGFALVYDSPEAMKKFEPHYRLVRVGQASKIEKASRQQRKQRKNRQKTLRGTAKVKGAKAKKEK</sequence>
<keyword evidence="2" id="KW-0689">Ribosomal protein</keyword>
<dbReference type="Gene3D" id="3.30.70.3370">
    <property type="match status" value="1"/>
</dbReference>
<evidence type="ECO:0000256" key="5">
    <source>
        <dbReference type="SAM" id="MobiDB-lite"/>
    </source>
</evidence>
<dbReference type="Proteomes" id="UP001301769">
    <property type="component" value="Unassembled WGS sequence"/>
</dbReference>
<name>A0AAN6YD77_9PEZI</name>
<dbReference type="SUPFAM" id="SSF54189">
    <property type="entry name" value="Ribosomal proteins S24e, L23 and L15e"/>
    <property type="match status" value="1"/>
</dbReference>
<reference evidence="6" key="2">
    <citation type="submission" date="2023-05" db="EMBL/GenBank/DDBJ databases">
        <authorList>
            <consortium name="Lawrence Berkeley National Laboratory"/>
            <person name="Steindorff A."/>
            <person name="Hensen N."/>
            <person name="Bonometti L."/>
            <person name="Westerberg I."/>
            <person name="Brannstrom I.O."/>
            <person name="Guillou S."/>
            <person name="Cros-Aarteil S."/>
            <person name="Calhoun S."/>
            <person name="Haridas S."/>
            <person name="Kuo A."/>
            <person name="Mondo S."/>
            <person name="Pangilinan J."/>
            <person name="Riley R."/>
            <person name="Labutti K."/>
            <person name="Andreopoulos B."/>
            <person name="Lipzen A."/>
            <person name="Chen C."/>
            <person name="Yanf M."/>
            <person name="Daum C."/>
            <person name="Ng V."/>
            <person name="Clum A."/>
            <person name="Ohm R."/>
            <person name="Martin F."/>
            <person name="Silar P."/>
            <person name="Natvig D."/>
            <person name="Lalanne C."/>
            <person name="Gautier V."/>
            <person name="Ament-Velasquez S.L."/>
            <person name="Kruys A."/>
            <person name="Hutchinson M.I."/>
            <person name="Powell A.J."/>
            <person name="Barry K."/>
            <person name="Miller A.N."/>
            <person name="Grigoriev I.V."/>
            <person name="Debuchy R."/>
            <person name="Gladieux P."/>
            <person name="Thoren M.H."/>
            <person name="Johannesson H."/>
        </authorList>
    </citation>
    <scope>NUCLEOTIDE SEQUENCE</scope>
    <source>
        <strain evidence="6">PSN293</strain>
    </source>
</reference>
<evidence type="ECO:0000313" key="7">
    <source>
        <dbReference type="Proteomes" id="UP001301769"/>
    </source>
</evidence>
<dbReference type="CDD" id="cd02440">
    <property type="entry name" value="AdoMet_MTases"/>
    <property type="match status" value="1"/>
</dbReference>
<feature type="region of interest" description="Disordered" evidence="5">
    <location>
        <begin position="421"/>
        <end position="458"/>
    </location>
</feature>